<keyword evidence="2" id="KW-1185">Reference proteome</keyword>
<protein>
    <submittedName>
        <fullName evidence="1">Uncharacterized protein</fullName>
    </submittedName>
</protein>
<evidence type="ECO:0000313" key="2">
    <source>
        <dbReference type="Proteomes" id="UP001607303"/>
    </source>
</evidence>
<dbReference type="AlphaFoldDB" id="A0ABD2C3K7"/>
<organism evidence="1 2">
    <name type="scientific">Vespula maculifrons</name>
    <name type="common">Eastern yellow jacket</name>
    <name type="synonym">Wasp</name>
    <dbReference type="NCBI Taxonomy" id="7453"/>
    <lineage>
        <taxon>Eukaryota</taxon>
        <taxon>Metazoa</taxon>
        <taxon>Ecdysozoa</taxon>
        <taxon>Arthropoda</taxon>
        <taxon>Hexapoda</taxon>
        <taxon>Insecta</taxon>
        <taxon>Pterygota</taxon>
        <taxon>Neoptera</taxon>
        <taxon>Endopterygota</taxon>
        <taxon>Hymenoptera</taxon>
        <taxon>Apocrita</taxon>
        <taxon>Aculeata</taxon>
        <taxon>Vespoidea</taxon>
        <taxon>Vespidae</taxon>
        <taxon>Vespinae</taxon>
        <taxon>Vespula</taxon>
    </lineage>
</organism>
<evidence type="ECO:0000313" key="1">
    <source>
        <dbReference type="EMBL" id="KAL2739595.1"/>
    </source>
</evidence>
<proteinExistence type="predicted"/>
<accession>A0ABD2C3K7</accession>
<comment type="caution">
    <text evidence="1">The sequence shown here is derived from an EMBL/GenBank/DDBJ whole genome shotgun (WGS) entry which is preliminary data.</text>
</comment>
<name>A0ABD2C3K7_VESMC</name>
<gene>
    <name evidence="1" type="ORF">V1477_010984</name>
</gene>
<dbReference type="Proteomes" id="UP001607303">
    <property type="component" value="Unassembled WGS sequence"/>
</dbReference>
<sequence length="149" mass="17465">MKRSSKATSNNRNPLAKLISSDLREMTLCTSFRSRVQERYKITEVLRTPWALASDCHIREIKEKFIFFTKESSAVLIRIKELPLSMEEWKNSRASGLNVTSNISIYIIILQKMNDFKDIEKATLSFNFTKEIQREEIKKKEEETNALEK</sequence>
<reference evidence="1 2" key="1">
    <citation type="journal article" date="2024" name="Ann. Entomol. Soc. Am.">
        <title>Genomic analyses of the southern and eastern yellowjacket wasps (Hymenoptera: Vespidae) reveal evolutionary signatures of social life.</title>
        <authorList>
            <person name="Catto M.A."/>
            <person name="Caine P.B."/>
            <person name="Orr S.E."/>
            <person name="Hunt B.G."/>
            <person name="Goodisman M.A.D."/>
        </authorList>
    </citation>
    <scope>NUCLEOTIDE SEQUENCE [LARGE SCALE GENOMIC DNA]</scope>
    <source>
        <strain evidence="1">232</strain>
        <tissue evidence="1">Head and thorax</tissue>
    </source>
</reference>
<dbReference type="EMBL" id="JAYRBN010000061">
    <property type="protein sequence ID" value="KAL2739595.1"/>
    <property type="molecule type" value="Genomic_DNA"/>
</dbReference>